<reference evidence="1" key="1">
    <citation type="submission" date="2018-02" db="EMBL/GenBank/DDBJ databases">
        <title>Rhizophora mucronata_Transcriptome.</title>
        <authorList>
            <person name="Meera S.P."/>
            <person name="Sreeshan A."/>
            <person name="Augustine A."/>
        </authorList>
    </citation>
    <scope>NUCLEOTIDE SEQUENCE</scope>
    <source>
        <tissue evidence="1">Leaf</tissue>
    </source>
</reference>
<evidence type="ECO:0000313" key="1">
    <source>
        <dbReference type="EMBL" id="MBX60278.1"/>
    </source>
</evidence>
<sequence length="36" mass="4250">MISTISFALHEVSSKFLHFYHTSHIWNCFMLAFICS</sequence>
<accession>A0A2P2PZY6</accession>
<name>A0A2P2PZY6_RHIMU</name>
<proteinExistence type="predicted"/>
<organism evidence="1">
    <name type="scientific">Rhizophora mucronata</name>
    <name type="common">Asiatic mangrove</name>
    <dbReference type="NCBI Taxonomy" id="61149"/>
    <lineage>
        <taxon>Eukaryota</taxon>
        <taxon>Viridiplantae</taxon>
        <taxon>Streptophyta</taxon>
        <taxon>Embryophyta</taxon>
        <taxon>Tracheophyta</taxon>
        <taxon>Spermatophyta</taxon>
        <taxon>Magnoliopsida</taxon>
        <taxon>eudicotyledons</taxon>
        <taxon>Gunneridae</taxon>
        <taxon>Pentapetalae</taxon>
        <taxon>rosids</taxon>
        <taxon>fabids</taxon>
        <taxon>Malpighiales</taxon>
        <taxon>Rhizophoraceae</taxon>
        <taxon>Rhizophora</taxon>
    </lineage>
</organism>
<protein>
    <submittedName>
        <fullName evidence="1">Uncharacterized protein</fullName>
    </submittedName>
</protein>
<dbReference type="EMBL" id="GGEC01079794">
    <property type="protein sequence ID" value="MBX60278.1"/>
    <property type="molecule type" value="Transcribed_RNA"/>
</dbReference>
<dbReference type="AlphaFoldDB" id="A0A2P2PZY6"/>